<evidence type="ECO:0000313" key="2">
    <source>
        <dbReference type="EMBL" id="KAH0929893.1"/>
    </source>
</evidence>
<name>A0ABQ8DKR7_BRANA</name>
<sequence>MKYAAKTTNWNTTQNHGCKQYKCITHINRMAMSVPMLDSTDTIGSHLRNPRISQKTPNLQPHFRQSTTMTKQRALRSKNPYMQDSGDDELRRNEMDFGFELGSGGGGYVVFAGEMKRRCVRSFHVELIESEREHRWWSGSLELESFDLSGDLTSPVHTSHVHTLPVHAINVHM</sequence>
<dbReference type="Proteomes" id="UP000824890">
    <property type="component" value="Unassembled WGS sequence"/>
</dbReference>
<dbReference type="EMBL" id="JAGKQM010000004">
    <property type="protein sequence ID" value="KAH0929893.1"/>
    <property type="molecule type" value="Genomic_DNA"/>
</dbReference>
<gene>
    <name evidence="2" type="ORF">HID58_015620</name>
</gene>
<reference evidence="2 3" key="1">
    <citation type="submission" date="2021-05" db="EMBL/GenBank/DDBJ databases">
        <title>Genome Assembly of Synthetic Allotetraploid Brassica napus Reveals Homoeologous Exchanges between Subgenomes.</title>
        <authorList>
            <person name="Davis J.T."/>
        </authorList>
    </citation>
    <scope>NUCLEOTIDE SEQUENCE [LARGE SCALE GENOMIC DNA]</scope>
    <source>
        <strain evidence="3">cv. Da-Ae</strain>
        <tissue evidence="2">Seedling</tissue>
    </source>
</reference>
<evidence type="ECO:0000313" key="3">
    <source>
        <dbReference type="Proteomes" id="UP000824890"/>
    </source>
</evidence>
<keyword evidence="3" id="KW-1185">Reference proteome</keyword>
<comment type="caution">
    <text evidence="2">The sequence shown here is derived from an EMBL/GenBank/DDBJ whole genome shotgun (WGS) entry which is preliminary data.</text>
</comment>
<accession>A0ABQ8DKR7</accession>
<organism evidence="2 3">
    <name type="scientific">Brassica napus</name>
    <name type="common">Rape</name>
    <dbReference type="NCBI Taxonomy" id="3708"/>
    <lineage>
        <taxon>Eukaryota</taxon>
        <taxon>Viridiplantae</taxon>
        <taxon>Streptophyta</taxon>
        <taxon>Embryophyta</taxon>
        <taxon>Tracheophyta</taxon>
        <taxon>Spermatophyta</taxon>
        <taxon>Magnoliopsida</taxon>
        <taxon>eudicotyledons</taxon>
        <taxon>Gunneridae</taxon>
        <taxon>Pentapetalae</taxon>
        <taxon>rosids</taxon>
        <taxon>malvids</taxon>
        <taxon>Brassicales</taxon>
        <taxon>Brassicaceae</taxon>
        <taxon>Brassiceae</taxon>
        <taxon>Brassica</taxon>
    </lineage>
</organism>
<proteinExistence type="predicted"/>
<protein>
    <submittedName>
        <fullName evidence="2">Uncharacterized protein</fullName>
    </submittedName>
</protein>
<feature type="region of interest" description="Disordered" evidence="1">
    <location>
        <begin position="64"/>
        <end position="89"/>
    </location>
</feature>
<evidence type="ECO:0000256" key="1">
    <source>
        <dbReference type="SAM" id="MobiDB-lite"/>
    </source>
</evidence>